<evidence type="ECO:0008006" key="3">
    <source>
        <dbReference type="Google" id="ProtNLM"/>
    </source>
</evidence>
<evidence type="ECO:0000313" key="1">
    <source>
        <dbReference type="EMBL" id="GEP55919.1"/>
    </source>
</evidence>
<dbReference type="Proteomes" id="UP000321058">
    <property type="component" value="Unassembled WGS sequence"/>
</dbReference>
<dbReference type="EMBL" id="BKAJ01000048">
    <property type="protein sequence ID" value="GEP55919.1"/>
    <property type="molecule type" value="Genomic_DNA"/>
</dbReference>
<sequence length="131" mass="13380">MTLTLADANRVIAGAIEKAEQIGARMNIAVCDAGGRLLAFQRMDGAMWAGSFGSQGKAMASAAFGRPSGDLTPRADHPTLRGIAAAEGNHMFYGQGAVPIFRQGVLIGACGVGGGSAQEDEDCARAGVEKL</sequence>
<dbReference type="RefSeq" id="WP_147149998.1">
    <property type="nucleotide sequence ID" value="NZ_BKAJ01000048.1"/>
</dbReference>
<dbReference type="OrthoDB" id="9815788at2"/>
<keyword evidence="2" id="KW-1185">Reference proteome</keyword>
<proteinExistence type="predicted"/>
<protein>
    <recommendedName>
        <fullName evidence="3">Heme-binding protein</fullName>
    </recommendedName>
</protein>
<dbReference type="Pfam" id="PF03928">
    <property type="entry name" value="HbpS-like"/>
    <property type="match status" value="1"/>
</dbReference>
<comment type="caution">
    <text evidence="1">The sequence shown here is derived from an EMBL/GenBank/DDBJ whole genome shotgun (WGS) entry which is preliminary data.</text>
</comment>
<dbReference type="InterPro" id="IPR052517">
    <property type="entry name" value="GlcG_carb_metab_protein"/>
</dbReference>
<accession>A0A512NAB0</accession>
<dbReference type="AlphaFoldDB" id="A0A512NAB0"/>
<gene>
    <name evidence="1" type="ORF">RSO01_30850</name>
</gene>
<name>A0A512NAB0_9HYPH</name>
<dbReference type="Gene3D" id="3.30.450.150">
    <property type="entry name" value="Haem-degrading domain"/>
    <property type="match status" value="1"/>
</dbReference>
<dbReference type="InterPro" id="IPR038084">
    <property type="entry name" value="PduO/GlcC-like_sf"/>
</dbReference>
<dbReference type="PANTHER" id="PTHR34309">
    <property type="entry name" value="SLR1406 PROTEIN"/>
    <property type="match status" value="1"/>
</dbReference>
<dbReference type="SUPFAM" id="SSF143744">
    <property type="entry name" value="GlcG-like"/>
    <property type="match status" value="1"/>
</dbReference>
<dbReference type="PANTHER" id="PTHR34309:SF10">
    <property type="entry name" value="SLR1406 PROTEIN"/>
    <property type="match status" value="1"/>
</dbReference>
<dbReference type="InterPro" id="IPR005624">
    <property type="entry name" value="PduO/GlcC-like"/>
</dbReference>
<evidence type="ECO:0000313" key="2">
    <source>
        <dbReference type="Proteomes" id="UP000321058"/>
    </source>
</evidence>
<reference evidence="1 2" key="1">
    <citation type="submission" date="2019-07" db="EMBL/GenBank/DDBJ databases">
        <title>Whole genome shotgun sequence of Reyranella soli NBRC 108950.</title>
        <authorList>
            <person name="Hosoyama A."/>
            <person name="Uohara A."/>
            <person name="Ohji S."/>
            <person name="Ichikawa N."/>
        </authorList>
    </citation>
    <scope>NUCLEOTIDE SEQUENCE [LARGE SCALE GENOMIC DNA]</scope>
    <source>
        <strain evidence="1 2">NBRC 108950</strain>
    </source>
</reference>
<organism evidence="1 2">
    <name type="scientific">Reyranella soli</name>
    <dbReference type="NCBI Taxonomy" id="1230389"/>
    <lineage>
        <taxon>Bacteria</taxon>
        <taxon>Pseudomonadati</taxon>
        <taxon>Pseudomonadota</taxon>
        <taxon>Alphaproteobacteria</taxon>
        <taxon>Hyphomicrobiales</taxon>
        <taxon>Reyranellaceae</taxon>
        <taxon>Reyranella</taxon>
    </lineage>
</organism>